<accession>A0A368NQ23</accession>
<evidence type="ECO:0000313" key="4">
    <source>
        <dbReference type="Proteomes" id="UP000252558"/>
    </source>
</evidence>
<dbReference type="EMBL" id="QPID01000001">
    <property type="protein sequence ID" value="RCU52642.1"/>
    <property type="molecule type" value="Genomic_DNA"/>
</dbReference>
<keyword evidence="1" id="KW-0732">Signal</keyword>
<proteinExistence type="predicted"/>
<sequence>MSVLLSTSIFTKKRLAVAIATTLLSANAFAAPIVSVKTTAGSQFTSDRSNDGVTTIDVVNSSTGGGYAEVTADPAGTYAIRLQSGWGWNSDFSETGASAKYSVRDSFTNNTGVNGIFDFNFTLDAGSAGVTTWFGGNDLDNLSSVDFSLHILINGVAAWGSEYYLAYEAGGVVFDQTGDTINTHSTWDGIAWDDQDITVDMGLVRAGETVDIEYYLKTEVNSGQAAGYDYAGPAHYNFGDPFDITGTPIFNEDAFVKSDRKPAQDVPAPASLLLLGLGAAGLAGNRRRKAKLK</sequence>
<keyword evidence="4" id="KW-1185">Reference proteome</keyword>
<evidence type="ECO:0000256" key="1">
    <source>
        <dbReference type="SAM" id="SignalP"/>
    </source>
</evidence>
<organism evidence="3 4">
    <name type="scientific">Corallincola holothuriorum</name>
    <dbReference type="NCBI Taxonomy" id="2282215"/>
    <lineage>
        <taxon>Bacteria</taxon>
        <taxon>Pseudomonadati</taxon>
        <taxon>Pseudomonadota</taxon>
        <taxon>Gammaproteobacteria</taxon>
        <taxon>Alteromonadales</taxon>
        <taxon>Psychromonadaceae</taxon>
        <taxon>Corallincola</taxon>
    </lineage>
</organism>
<dbReference type="RefSeq" id="WP_114336550.1">
    <property type="nucleotide sequence ID" value="NZ_QPID01000001.1"/>
</dbReference>
<dbReference type="InterPro" id="IPR013424">
    <property type="entry name" value="Ice-binding_C"/>
</dbReference>
<feature type="signal peptide" evidence="1">
    <location>
        <begin position="1"/>
        <end position="30"/>
    </location>
</feature>
<dbReference type="NCBIfam" id="TIGR02595">
    <property type="entry name" value="PEP_CTERM"/>
    <property type="match status" value="1"/>
</dbReference>
<dbReference type="AlphaFoldDB" id="A0A368NQ23"/>
<protein>
    <submittedName>
        <fullName evidence="3">PEP-CTERM sorting domain-containing protein</fullName>
    </submittedName>
</protein>
<name>A0A368NQ23_9GAMM</name>
<feature type="domain" description="Ice-binding protein C-terminal" evidence="2">
    <location>
        <begin position="265"/>
        <end position="287"/>
    </location>
</feature>
<evidence type="ECO:0000259" key="2">
    <source>
        <dbReference type="Pfam" id="PF07589"/>
    </source>
</evidence>
<evidence type="ECO:0000313" key="3">
    <source>
        <dbReference type="EMBL" id="RCU52642.1"/>
    </source>
</evidence>
<comment type="caution">
    <text evidence="3">The sequence shown here is derived from an EMBL/GenBank/DDBJ whole genome shotgun (WGS) entry which is preliminary data.</text>
</comment>
<gene>
    <name evidence="3" type="ORF">DU002_01335</name>
</gene>
<dbReference type="Pfam" id="PF07589">
    <property type="entry name" value="PEP-CTERM"/>
    <property type="match status" value="1"/>
</dbReference>
<dbReference type="Proteomes" id="UP000252558">
    <property type="component" value="Unassembled WGS sequence"/>
</dbReference>
<feature type="chain" id="PRO_5016926099" evidence="1">
    <location>
        <begin position="31"/>
        <end position="293"/>
    </location>
</feature>
<reference evidence="3 4" key="1">
    <citation type="submission" date="2018-07" db="EMBL/GenBank/DDBJ databases">
        <title>Corallincola holothuriorum sp. nov., a new facultative anaerobe isolated from sea cucumber Apostichopus japonicus.</title>
        <authorList>
            <person name="Xia H."/>
        </authorList>
    </citation>
    <scope>NUCLEOTIDE SEQUENCE [LARGE SCALE GENOMIC DNA]</scope>
    <source>
        <strain evidence="3 4">C4</strain>
    </source>
</reference>